<dbReference type="AlphaFoldDB" id="A0AAD4EX68"/>
<name>A0AAD4EX68_9PEZI</name>
<gene>
    <name evidence="1" type="ORF">NEMBOFW57_005515</name>
</gene>
<keyword evidence="2" id="KW-1185">Reference proteome</keyword>
<organism evidence="1 2">
    <name type="scientific">Staphylotrichum longicolle</name>
    <dbReference type="NCBI Taxonomy" id="669026"/>
    <lineage>
        <taxon>Eukaryota</taxon>
        <taxon>Fungi</taxon>
        <taxon>Dikarya</taxon>
        <taxon>Ascomycota</taxon>
        <taxon>Pezizomycotina</taxon>
        <taxon>Sordariomycetes</taxon>
        <taxon>Sordariomycetidae</taxon>
        <taxon>Sordariales</taxon>
        <taxon>Chaetomiaceae</taxon>
        <taxon>Staphylotrichum</taxon>
    </lineage>
</organism>
<dbReference type="Proteomes" id="UP001197093">
    <property type="component" value="Unassembled WGS sequence"/>
</dbReference>
<evidence type="ECO:0000313" key="1">
    <source>
        <dbReference type="EMBL" id="KAG7289152.1"/>
    </source>
</evidence>
<accession>A0AAD4EX68</accession>
<comment type="caution">
    <text evidence="1">The sequence shown here is derived from an EMBL/GenBank/DDBJ whole genome shotgun (WGS) entry which is preliminary data.</text>
</comment>
<evidence type="ECO:0000313" key="2">
    <source>
        <dbReference type="Proteomes" id="UP001197093"/>
    </source>
</evidence>
<proteinExistence type="predicted"/>
<protein>
    <submittedName>
        <fullName evidence="1">Uncharacterized protein</fullName>
    </submittedName>
</protein>
<reference evidence="1" key="1">
    <citation type="submission" date="2023-02" db="EMBL/GenBank/DDBJ databases">
        <authorList>
            <person name="Palmer J.M."/>
        </authorList>
    </citation>
    <scope>NUCLEOTIDE SEQUENCE</scope>
    <source>
        <strain evidence="1">FW57</strain>
    </source>
</reference>
<dbReference type="EMBL" id="JAHCVI010000002">
    <property type="protein sequence ID" value="KAG7289152.1"/>
    <property type="molecule type" value="Genomic_DNA"/>
</dbReference>
<sequence length="130" mass="14621">MALRSGGTTRAYNPETDIVYIPDKFFDHFMNRVRNHDASALTNKIRHVAISFTHTTIHVGFARDLACISSLETVSVVYPGPTGTFKHNTAVEIPADRGTPLRRLTEEELGRITINADYIYRTWAGDCPRI</sequence>